<feature type="DNA-binding region" description="H-T-H motif" evidence="4">
    <location>
        <begin position="47"/>
        <end position="66"/>
    </location>
</feature>
<dbReference type="GO" id="GO:0045892">
    <property type="term" value="P:negative regulation of DNA-templated transcription"/>
    <property type="evidence" value="ECO:0007669"/>
    <property type="project" value="InterPro"/>
</dbReference>
<evidence type="ECO:0000259" key="6">
    <source>
        <dbReference type="PROSITE" id="PS50977"/>
    </source>
</evidence>
<accession>A0A5C8HYE5</accession>
<dbReference type="SUPFAM" id="SSF46689">
    <property type="entry name" value="Homeodomain-like"/>
    <property type="match status" value="1"/>
</dbReference>
<feature type="region of interest" description="Disordered" evidence="5">
    <location>
        <begin position="184"/>
        <end position="205"/>
    </location>
</feature>
<keyword evidence="8" id="KW-1185">Reference proteome</keyword>
<dbReference type="Pfam" id="PF02909">
    <property type="entry name" value="TetR_C_1"/>
    <property type="match status" value="1"/>
</dbReference>
<comment type="caution">
    <text evidence="7">The sequence shown here is derived from an EMBL/GenBank/DDBJ whole genome shotgun (WGS) entry which is preliminary data.</text>
</comment>
<dbReference type="InterPro" id="IPR036271">
    <property type="entry name" value="Tet_transcr_reg_TetR-rel_C_sf"/>
</dbReference>
<keyword evidence="2 4" id="KW-0238">DNA-binding</keyword>
<evidence type="ECO:0000256" key="3">
    <source>
        <dbReference type="ARBA" id="ARBA00023163"/>
    </source>
</evidence>
<name>A0A5C8HYE5_9MICO</name>
<dbReference type="Proteomes" id="UP000321034">
    <property type="component" value="Unassembled WGS sequence"/>
</dbReference>
<evidence type="ECO:0000313" key="8">
    <source>
        <dbReference type="Proteomes" id="UP000321034"/>
    </source>
</evidence>
<dbReference type="AlphaFoldDB" id="A0A5C8HYE5"/>
<dbReference type="PANTHER" id="PTHR30055:SF234">
    <property type="entry name" value="HTH-TYPE TRANSCRIPTIONAL REGULATOR BETI"/>
    <property type="match status" value="1"/>
</dbReference>
<dbReference type="OrthoDB" id="329481at2"/>
<evidence type="ECO:0000256" key="1">
    <source>
        <dbReference type="ARBA" id="ARBA00023015"/>
    </source>
</evidence>
<dbReference type="InterPro" id="IPR004111">
    <property type="entry name" value="Repressor_TetR_C"/>
</dbReference>
<evidence type="ECO:0000256" key="4">
    <source>
        <dbReference type="PROSITE-ProRule" id="PRU00335"/>
    </source>
</evidence>
<evidence type="ECO:0000313" key="7">
    <source>
        <dbReference type="EMBL" id="TXK10350.1"/>
    </source>
</evidence>
<dbReference type="GO" id="GO:0003700">
    <property type="term" value="F:DNA-binding transcription factor activity"/>
    <property type="evidence" value="ECO:0007669"/>
    <property type="project" value="TreeGrafter"/>
</dbReference>
<dbReference type="PROSITE" id="PS50977">
    <property type="entry name" value="HTH_TETR_2"/>
    <property type="match status" value="1"/>
</dbReference>
<dbReference type="InterPro" id="IPR001647">
    <property type="entry name" value="HTH_TetR"/>
</dbReference>
<keyword evidence="1" id="KW-0805">Transcription regulation</keyword>
<dbReference type="InterPro" id="IPR009057">
    <property type="entry name" value="Homeodomain-like_sf"/>
</dbReference>
<dbReference type="EMBL" id="VRSV01000002">
    <property type="protein sequence ID" value="TXK10350.1"/>
    <property type="molecule type" value="Genomic_DNA"/>
</dbReference>
<sequence length="246" mass="27207">MGRREGGDSVARQTKKPGRPSEPRLRRDLILATALGQIDRSGAQGLSMRSLAQELDVEAMSLYRYVHGREDLLEGVVALLMADLNANLDDEVTDHWQGFLQTVAHEVRRIAIEHPMAFPLVATRHPAAPWLRPPLRSVEVVNTFLATLIGHGFTDEQAVDAYRSFSSFLLGHLLLESAVRGAETAPVEEPLDEGNATIPEGDGEMSLAHAPEVSRLRALLSEDRSDEEFEVSLENLLDRLSRDLSQ</sequence>
<reference evidence="7 8" key="1">
    <citation type="submission" date="2019-08" db="EMBL/GenBank/DDBJ databases">
        <authorList>
            <person name="Dong K."/>
        </authorList>
    </citation>
    <scope>NUCLEOTIDE SEQUENCE [LARGE SCALE GENOMIC DNA]</scope>
    <source>
        <strain evidence="7 8">JCM14558</strain>
    </source>
</reference>
<dbReference type="InterPro" id="IPR050109">
    <property type="entry name" value="HTH-type_TetR-like_transc_reg"/>
</dbReference>
<feature type="region of interest" description="Disordered" evidence="5">
    <location>
        <begin position="1"/>
        <end position="24"/>
    </location>
</feature>
<proteinExistence type="predicted"/>
<dbReference type="SUPFAM" id="SSF48498">
    <property type="entry name" value="Tetracyclin repressor-like, C-terminal domain"/>
    <property type="match status" value="1"/>
</dbReference>
<dbReference type="GO" id="GO:0000976">
    <property type="term" value="F:transcription cis-regulatory region binding"/>
    <property type="evidence" value="ECO:0007669"/>
    <property type="project" value="TreeGrafter"/>
</dbReference>
<evidence type="ECO:0000256" key="5">
    <source>
        <dbReference type="SAM" id="MobiDB-lite"/>
    </source>
</evidence>
<gene>
    <name evidence="7" type="ORF">FVP77_16030</name>
</gene>
<dbReference type="Gene3D" id="1.10.357.10">
    <property type="entry name" value="Tetracycline Repressor, domain 2"/>
    <property type="match status" value="1"/>
</dbReference>
<feature type="domain" description="HTH tetR-type" evidence="6">
    <location>
        <begin position="24"/>
        <end position="84"/>
    </location>
</feature>
<evidence type="ECO:0000256" key="2">
    <source>
        <dbReference type="ARBA" id="ARBA00023125"/>
    </source>
</evidence>
<protein>
    <submittedName>
        <fullName evidence="7">TetR family transcriptional regulator</fullName>
    </submittedName>
</protein>
<organism evidence="7 8">
    <name type="scientific">Microbacterium hatanonis</name>
    <dbReference type="NCBI Taxonomy" id="404366"/>
    <lineage>
        <taxon>Bacteria</taxon>
        <taxon>Bacillati</taxon>
        <taxon>Actinomycetota</taxon>
        <taxon>Actinomycetes</taxon>
        <taxon>Micrococcales</taxon>
        <taxon>Microbacteriaceae</taxon>
        <taxon>Microbacterium</taxon>
    </lineage>
</organism>
<dbReference type="PANTHER" id="PTHR30055">
    <property type="entry name" value="HTH-TYPE TRANSCRIPTIONAL REGULATOR RUTR"/>
    <property type="match status" value="1"/>
</dbReference>
<keyword evidence="3" id="KW-0804">Transcription</keyword>